<dbReference type="RefSeq" id="WP_129580789.1">
    <property type="nucleotide sequence ID" value="NZ_CP012672.1"/>
</dbReference>
<feature type="chain" id="PRO_5020729278" evidence="1">
    <location>
        <begin position="28"/>
        <end position="531"/>
    </location>
</feature>
<organism evidence="3 4">
    <name type="scientific">Sorangium cellulosum</name>
    <name type="common">Polyangium cellulosum</name>
    <dbReference type="NCBI Taxonomy" id="56"/>
    <lineage>
        <taxon>Bacteria</taxon>
        <taxon>Pseudomonadati</taxon>
        <taxon>Myxococcota</taxon>
        <taxon>Polyangia</taxon>
        <taxon>Polyangiales</taxon>
        <taxon>Polyangiaceae</taxon>
        <taxon>Sorangium</taxon>
    </lineage>
</organism>
<dbReference type="EMBL" id="CP012672">
    <property type="protein sequence ID" value="AUX38326.1"/>
    <property type="molecule type" value="Genomic_DNA"/>
</dbReference>
<evidence type="ECO:0000313" key="3">
    <source>
        <dbReference type="EMBL" id="AUX38326.1"/>
    </source>
</evidence>
<feature type="domain" description="5'-Nucleotidase C-terminal" evidence="2">
    <location>
        <begin position="377"/>
        <end position="493"/>
    </location>
</feature>
<dbReference type="PANTHER" id="PTHR11575">
    <property type="entry name" value="5'-NUCLEOTIDASE-RELATED"/>
    <property type="match status" value="1"/>
</dbReference>
<dbReference type="Gene3D" id="3.60.21.10">
    <property type="match status" value="1"/>
</dbReference>
<evidence type="ECO:0000313" key="4">
    <source>
        <dbReference type="Proteomes" id="UP000295497"/>
    </source>
</evidence>
<dbReference type="InterPro" id="IPR029052">
    <property type="entry name" value="Metallo-depent_PP-like"/>
</dbReference>
<protein>
    <submittedName>
        <fullName evidence="3">5'-nucleotidase</fullName>
        <ecNumber evidence="3">3.1.3.5</ecNumber>
    </submittedName>
</protein>
<name>A0A4P2R662_SORCE</name>
<dbReference type="EC" id="3.1.3.5" evidence="3"/>
<dbReference type="CDD" id="cd00845">
    <property type="entry name" value="MPP_UshA_N_like"/>
    <property type="match status" value="1"/>
</dbReference>
<sequence length="531" mass="56719">MPLSAAPAARRPRAARAIAALSLGAQALLPLSACEPREAATGAQAPAPSERAPAAVTLLYTTDEHGWLLPAAEEGKVVGGAAEVLAVWRAREGHCAGPAPGAPPHLPPAPACKDPSTLALSGGDNWTGPAISSYFLGAPMADAMARMGYAASAFGNHEFDFGRDAFLQNRTRSRVTYLAANLRVTDPGLSAFALPSFAVFERRGLRIGVVGLSTSRTREAATASRFDGIDFEGEEAALSRAIPEAWRAAPDALVLVAHQCQDVLAPILARHPEWRLSFVGAGHCHTRAELRVGGVPLVNPGWRLRSYARVSLDIDPRRPLQQRVVSAAAEVVDVAHPEGASAAPPDEALARAAAGWQRELDAALGEQIGYSSDGMERDSAEIQRWIAGSWREQLGVDIAILNKDGIRQAVPRGPITKATVFSVLPFDNKLVICSLRGSDILETLRHRDAVLVGLSPSAGGRYVLHDGRLLDEERRYTVATIDFLYYGGDGFRFQAQDPSPQWTGLDWRAPVIAWTKALGTSSSAPLDARFR</sequence>
<keyword evidence="3" id="KW-0378">Hydrolase</keyword>
<accession>A0A4P2R662</accession>
<dbReference type="InterPro" id="IPR036907">
    <property type="entry name" value="5'-Nucleotdase_C_sf"/>
</dbReference>
<proteinExistence type="predicted"/>
<dbReference type="PANTHER" id="PTHR11575:SF24">
    <property type="entry name" value="5'-NUCLEOTIDASE"/>
    <property type="match status" value="1"/>
</dbReference>
<reference evidence="3 4" key="1">
    <citation type="submission" date="2015-09" db="EMBL/GenBank/DDBJ databases">
        <title>Sorangium comparison.</title>
        <authorList>
            <person name="Zaburannyi N."/>
            <person name="Bunk B."/>
            <person name="Overmann J."/>
            <person name="Mueller R."/>
        </authorList>
    </citation>
    <scope>NUCLEOTIDE SEQUENCE [LARGE SCALE GENOMIC DNA]</scope>
    <source>
        <strain evidence="3 4">So ce836</strain>
    </source>
</reference>
<gene>
    <name evidence="3" type="primary">ushA</name>
    <name evidence="3" type="ORF">SOCE836_105690</name>
</gene>
<feature type="signal peptide" evidence="1">
    <location>
        <begin position="1"/>
        <end position="27"/>
    </location>
</feature>
<keyword evidence="1" id="KW-0732">Signal</keyword>
<dbReference type="Pfam" id="PF02872">
    <property type="entry name" value="5_nucleotid_C"/>
    <property type="match status" value="1"/>
</dbReference>
<dbReference type="Gene3D" id="3.90.780.10">
    <property type="entry name" value="5'-Nucleotidase, C-terminal domain"/>
    <property type="match status" value="2"/>
</dbReference>
<dbReference type="Proteomes" id="UP000295497">
    <property type="component" value="Chromosome"/>
</dbReference>
<dbReference type="SUPFAM" id="SSF56300">
    <property type="entry name" value="Metallo-dependent phosphatases"/>
    <property type="match status" value="1"/>
</dbReference>
<dbReference type="GO" id="GO:0009166">
    <property type="term" value="P:nucleotide catabolic process"/>
    <property type="evidence" value="ECO:0007669"/>
    <property type="project" value="InterPro"/>
</dbReference>
<dbReference type="AlphaFoldDB" id="A0A4P2R662"/>
<dbReference type="GO" id="GO:0030288">
    <property type="term" value="C:outer membrane-bounded periplasmic space"/>
    <property type="evidence" value="ECO:0007669"/>
    <property type="project" value="TreeGrafter"/>
</dbReference>
<evidence type="ECO:0000256" key="1">
    <source>
        <dbReference type="SAM" id="SignalP"/>
    </source>
</evidence>
<dbReference type="GO" id="GO:0008253">
    <property type="term" value="F:5'-nucleotidase activity"/>
    <property type="evidence" value="ECO:0007669"/>
    <property type="project" value="UniProtKB-EC"/>
</dbReference>
<dbReference type="InterPro" id="IPR006179">
    <property type="entry name" value="5_nucleotidase/apyrase"/>
</dbReference>
<dbReference type="InterPro" id="IPR008334">
    <property type="entry name" value="5'-Nucleotdase_C"/>
</dbReference>
<dbReference type="SUPFAM" id="SSF55816">
    <property type="entry name" value="5'-nucleotidase (syn. UDP-sugar hydrolase), C-terminal domain"/>
    <property type="match status" value="1"/>
</dbReference>
<evidence type="ECO:0000259" key="2">
    <source>
        <dbReference type="Pfam" id="PF02872"/>
    </source>
</evidence>